<dbReference type="PROSITE" id="PS51257">
    <property type="entry name" value="PROKAR_LIPOPROTEIN"/>
    <property type="match status" value="1"/>
</dbReference>
<evidence type="ECO:0000313" key="2">
    <source>
        <dbReference type="EMBL" id="MDS0294110.1"/>
    </source>
</evidence>
<feature type="region of interest" description="Disordered" evidence="1">
    <location>
        <begin position="16"/>
        <end position="61"/>
    </location>
</feature>
<protein>
    <submittedName>
        <fullName evidence="2">Uncharacterized protein</fullName>
    </submittedName>
</protein>
<dbReference type="EMBL" id="JAMQOQ010000002">
    <property type="protein sequence ID" value="MDS0294110.1"/>
    <property type="molecule type" value="Genomic_DNA"/>
</dbReference>
<comment type="caution">
    <text evidence="2">The sequence shown here is derived from an EMBL/GenBank/DDBJ whole genome shotgun (WGS) entry which is preliminary data.</text>
</comment>
<gene>
    <name evidence="2" type="ORF">NDI79_07990</name>
</gene>
<dbReference type="InterPro" id="IPR006311">
    <property type="entry name" value="TAT_signal"/>
</dbReference>
<keyword evidence="3" id="KW-1185">Reference proteome</keyword>
<accession>A0ABU2FZZ9</accession>
<proteinExistence type="predicted"/>
<name>A0ABU2FZZ9_9EURY</name>
<dbReference type="RefSeq" id="WP_310927956.1">
    <property type="nucleotide sequence ID" value="NZ_JAMQOQ010000002.1"/>
</dbReference>
<dbReference type="Proteomes" id="UP001254813">
    <property type="component" value="Unassembled WGS sequence"/>
</dbReference>
<evidence type="ECO:0000256" key="1">
    <source>
        <dbReference type="SAM" id="MobiDB-lite"/>
    </source>
</evidence>
<reference evidence="2 3" key="1">
    <citation type="submission" date="2022-06" db="EMBL/GenBank/DDBJ databases">
        <title>Halogeometricum sp. a new haloarchaeum isolate from saline soil.</title>
        <authorList>
            <person name="Strakova D."/>
            <person name="Galisteo C."/>
            <person name="Sanchez-Porro C."/>
            <person name="Ventosa A."/>
        </authorList>
    </citation>
    <scope>NUCLEOTIDE SEQUENCE [LARGE SCALE GENOMIC DNA]</scope>
    <source>
        <strain evidence="3">S3BR25-2</strain>
    </source>
</reference>
<organism evidence="2 3">
    <name type="scientific">Halogeometricum luteum</name>
    <dbReference type="NCBI Taxonomy" id="2950537"/>
    <lineage>
        <taxon>Archaea</taxon>
        <taxon>Methanobacteriati</taxon>
        <taxon>Methanobacteriota</taxon>
        <taxon>Stenosarchaea group</taxon>
        <taxon>Halobacteria</taxon>
        <taxon>Halobacteriales</taxon>
        <taxon>Haloferacaceae</taxon>
        <taxon>Halogeometricum</taxon>
    </lineage>
</organism>
<evidence type="ECO:0000313" key="3">
    <source>
        <dbReference type="Proteomes" id="UP001254813"/>
    </source>
</evidence>
<sequence>MPTRRRLLAALAAAGSAGVAGCDGLGGGRATTRRTTAEPTDGGVETGSETGGPSVGAVPDEESSLPYRADDDAENVERPLGLVVRNVGSETRFATVVVSRGAKTLFVDSAEYAPEGTDRTRRYPSVVARRGVYDVFAETADGATGRGTLRVDGVHADATVELDGEVRVRQAVRCAPDCGPVSVGGDARPFGNPRWPEVDAWAGYGVTVANAGAEQREVRVEFEIDGRTALDYRYRPPPGSVLTFPTVPPLRRLRVAVEAAGDRWSGRVDEDRNVALPLAADADGVRIDAWPDAGADLRFRNEGGRRVAGVVLRRDGERAAAWSSDLSPGETATVDGFVPGPGLYRAEMSLGGDGEGSGESVTNVRTLVVTRRSTLLVRAREGIDAFLVR</sequence>
<dbReference type="PROSITE" id="PS51318">
    <property type="entry name" value="TAT"/>
    <property type="match status" value="1"/>
</dbReference>